<dbReference type="Gene3D" id="3.40.190.10">
    <property type="entry name" value="Periplasmic binding protein-like II"/>
    <property type="match status" value="1"/>
</dbReference>
<evidence type="ECO:0000256" key="4">
    <source>
        <dbReference type="ARBA" id="ARBA00022692"/>
    </source>
</evidence>
<keyword evidence="16" id="KW-1185">Reference proteome</keyword>
<dbReference type="HOGENOM" id="CLU_007257_10_2_1"/>
<evidence type="ECO:0000256" key="6">
    <source>
        <dbReference type="ARBA" id="ARBA00023065"/>
    </source>
</evidence>
<keyword evidence="9" id="KW-0325">Glycoprotein</keyword>
<keyword evidence="4 12" id="KW-0812">Transmembrane</keyword>
<evidence type="ECO:0000256" key="9">
    <source>
        <dbReference type="ARBA" id="ARBA00023180"/>
    </source>
</evidence>
<keyword evidence="7 12" id="KW-0472">Membrane</keyword>
<dbReference type="Pfam" id="PF10613">
    <property type="entry name" value="Lig_chan-Glu_bd"/>
    <property type="match status" value="1"/>
</dbReference>
<keyword evidence="10" id="KW-1071">Ligand-gated ion channel</keyword>
<dbReference type="Gene3D" id="1.10.287.70">
    <property type="match status" value="1"/>
</dbReference>
<evidence type="ECO:0000259" key="13">
    <source>
        <dbReference type="SMART" id="SM00918"/>
    </source>
</evidence>
<evidence type="ECO:0000313" key="14">
    <source>
        <dbReference type="EMBL" id="ELU14823.1"/>
    </source>
</evidence>
<dbReference type="STRING" id="283909.R7V7I9"/>
<dbReference type="InterPro" id="IPR001320">
    <property type="entry name" value="Iontro_rcpt_C"/>
</dbReference>
<name>R7V7I9_CAPTE</name>
<keyword evidence="11" id="KW-0407">Ion channel</keyword>
<dbReference type="EMBL" id="KB294248">
    <property type="protein sequence ID" value="ELU14823.1"/>
    <property type="molecule type" value="Genomic_DNA"/>
</dbReference>
<dbReference type="InterPro" id="IPR052192">
    <property type="entry name" value="Insect_Ionotropic_Sensory_Rcpt"/>
</dbReference>
<dbReference type="EnsemblMetazoa" id="CapteT202773">
    <property type="protein sequence ID" value="CapteP202773"/>
    <property type="gene ID" value="CapteG202773"/>
</dbReference>
<organism evidence="14">
    <name type="scientific">Capitella teleta</name>
    <name type="common">Polychaete worm</name>
    <dbReference type="NCBI Taxonomy" id="283909"/>
    <lineage>
        <taxon>Eukaryota</taxon>
        <taxon>Metazoa</taxon>
        <taxon>Spiralia</taxon>
        <taxon>Lophotrochozoa</taxon>
        <taxon>Annelida</taxon>
        <taxon>Polychaeta</taxon>
        <taxon>Sedentaria</taxon>
        <taxon>Scolecida</taxon>
        <taxon>Capitellidae</taxon>
        <taxon>Capitella</taxon>
    </lineage>
</organism>
<keyword evidence="2" id="KW-0813">Transport</keyword>
<sequence>MGHWHSLATADSSSKTFAVLRPSIVVDFRVGIILIRVVSAIVVFVQAEYMNDTSAQCVQMTEVIENITKKLDASNFGCICQEGKSVLGSSECVDNLKSMPQYKKLTLITIGRTCAPRELREAFSKINLRQASSVLVSIGGHCVQTFLDESHGCNEVQSVIWSNLQPTLVQSTWPLQSLDDLFPAKKFELNGVQLRVAMMEWSPYLIKSSDAGCESYSGSSMDVLEMMATSMNFSFTCVEPPDGEWGVRHPNGSWSGLAGLMQRREADMVATAFTETFLRSQVMDFTSLCVFSDYKAFSYKKPSSRRANLAAFILPFDRIVWLCGVIVVCFVSCLFCWNGNRDPIFKSKLESCWFTIGAALQQGSPRSPGSCSGRVLAASLWCTMVTLAAVYSGNLTACLAVSNLNTPFTTFADLTQQNEYQMGMIGGSVTESLFGVGKY</sequence>
<dbReference type="Pfam" id="PF00060">
    <property type="entry name" value="Lig_chan"/>
    <property type="match status" value="1"/>
</dbReference>
<evidence type="ECO:0000313" key="16">
    <source>
        <dbReference type="Proteomes" id="UP000014760"/>
    </source>
</evidence>
<protein>
    <recommendedName>
        <fullName evidence="13">Ionotropic glutamate receptor L-glutamate and glycine-binding domain-containing protein</fullName>
    </recommendedName>
</protein>
<keyword evidence="5 12" id="KW-1133">Transmembrane helix</keyword>
<dbReference type="InterPro" id="IPR019594">
    <property type="entry name" value="Glu/Gly-bd"/>
</dbReference>
<dbReference type="Proteomes" id="UP000014760">
    <property type="component" value="Unassembled WGS sequence"/>
</dbReference>
<evidence type="ECO:0000256" key="7">
    <source>
        <dbReference type="ARBA" id="ARBA00023136"/>
    </source>
</evidence>
<dbReference type="PANTHER" id="PTHR42643:SF24">
    <property type="entry name" value="IONOTROPIC RECEPTOR 60A"/>
    <property type="match status" value="1"/>
</dbReference>
<keyword evidence="8" id="KW-0675">Receptor</keyword>
<evidence type="ECO:0000256" key="2">
    <source>
        <dbReference type="ARBA" id="ARBA00022448"/>
    </source>
</evidence>
<accession>R7V7I9</accession>
<reference evidence="14 16" key="2">
    <citation type="journal article" date="2013" name="Nature">
        <title>Insights into bilaterian evolution from three spiralian genomes.</title>
        <authorList>
            <person name="Simakov O."/>
            <person name="Marletaz F."/>
            <person name="Cho S.J."/>
            <person name="Edsinger-Gonzales E."/>
            <person name="Havlak P."/>
            <person name="Hellsten U."/>
            <person name="Kuo D.H."/>
            <person name="Larsson T."/>
            <person name="Lv J."/>
            <person name="Arendt D."/>
            <person name="Savage R."/>
            <person name="Osoegawa K."/>
            <person name="de Jong P."/>
            <person name="Grimwood J."/>
            <person name="Chapman J.A."/>
            <person name="Shapiro H."/>
            <person name="Aerts A."/>
            <person name="Otillar R.P."/>
            <person name="Terry A.Y."/>
            <person name="Boore J.L."/>
            <person name="Grigoriev I.V."/>
            <person name="Lindberg D.R."/>
            <person name="Seaver E.C."/>
            <person name="Weisblat D.A."/>
            <person name="Putnam N.H."/>
            <person name="Rokhsar D.S."/>
        </authorList>
    </citation>
    <scope>NUCLEOTIDE SEQUENCE</scope>
    <source>
        <strain evidence="14 16">I ESC-2004</strain>
    </source>
</reference>
<evidence type="ECO:0000256" key="11">
    <source>
        <dbReference type="ARBA" id="ARBA00023303"/>
    </source>
</evidence>
<evidence type="ECO:0000256" key="10">
    <source>
        <dbReference type="ARBA" id="ARBA00023286"/>
    </source>
</evidence>
<evidence type="ECO:0000256" key="3">
    <source>
        <dbReference type="ARBA" id="ARBA00022475"/>
    </source>
</evidence>
<reference evidence="15" key="3">
    <citation type="submission" date="2015-06" db="UniProtKB">
        <authorList>
            <consortium name="EnsemblMetazoa"/>
        </authorList>
    </citation>
    <scope>IDENTIFICATION</scope>
</reference>
<feature type="domain" description="Ionotropic glutamate receptor L-glutamate and glycine-binding" evidence="13">
    <location>
        <begin position="203"/>
        <end position="263"/>
    </location>
</feature>
<evidence type="ECO:0000256" key="5">
    <source>
        <dbReference type="ARBA" id="ARBA00022989"/>
    </source>
</evidence>
<evidence type="ECO:0000256" key="12">
    <source>
        <dbReference type="SAM" id="Phobius"/>
    </source>
</evidence>
<evidence type="ECO:0000256" key="8">
    <source>
        <dbReference type="ARBA" id="ARBA00023170"/>
    </source>
</evidence>
<feature type="transmembrane region" description="Helical" evidence="12">
    <location>
        <begin position="319"/>
        <end position="338"/>
    </location>
</feature>
<evidence type="ECO:0000313" key="15">
    <source>
        <dbReference type="EnsemblMetazoa" id="CapteP202773"/>
    </source>
</evidence>
<reference evidence="16" key="1">
    <citation type="submission" date="2012-12" db="EMBL/GenBank/DDBJ databases">
        <authorList>
            <person name="Hellsten U."/>
            <person name="Grimwood J."/>
            <person name="Chapman J.A."/>
            <person name="Shapiro H."/>
            <person name="Aerts A."/>
            <person name="Otillar R.P."/>
            <person name="Terry A.Y."/>
            <person name="Boore J.L."/>
            <person name="Simakov O."/>
            <person name="Marletaz F."/>
            <person name="Cho S.-J."/>
            <person name="Edsinger-Gonzales E."/>
            <person name="Havlak P."/>
            <person name="Kuo D.-H."/>
            <person name="Larsson T."/>
            <person name="Lv J."/>
            <person name="Arendt D."/>
            <person name="Savage R."/>
            <person name="Osoegawa K."/>
            <person name="de Jong P."/>
            <person name="Lindberg D.R."/>
            <person name="Seaver E.C."/>
            <person name="Weisblat D.A."/>
            <person name="Putnam N.H."/>
            <person name="Grigoriev I.V."/>
            <person name="Rokhsar D.S."/>
        </authorList>
    </citation>
    <scope>NUCLEOTIDE SEQUENCE</scope>
    <source>
        <strain evidence="16">I ESC-2004</strain>
    </source>
</reference>
<dbReference type="GO" id="GO:0050906">
    <property type="term" value="P:detection of stimulus involved in sensory perception"/>
    <property type="evidence" value="ECO:0007669"/>
    <property type="project" value="UniProtKB-ARBA"/>
</dbReference>
<dbReference type="SUPFAM" id="SSF53850">
    <property type="entry name" value="Periplasmic binding protein-like II"/>
    <property type="match status" value="1"/>
</dbReference>
<dbReference type="GO" id="GO:0005886">
    <property type="term" value="C:plasma membrane"/>
    <property type="evidence" value="ECO:0007669"/>
    <property type="project" value="UniProtKB-SubCell"/>
</dbReference>
<dbReference type="AlphaFoldDB" id="R7V7I9"/>
<dbReference type="PANTHER" id="PTHR42643">
    <property type="entry name" value="IONOTROPIC RECEPTOR 20A-RELATED"/>
    <property type="match status" value="1"/>
</dbReference>
<dbReference type="EMBL" id="AMQN01018362">
    <property type="status" value="NOT_ANNOTATED_CDS"/>
    <property type="molecule type" value="Genomic_DNA"/>
</dbReference>
<keyword evidence="6" id="KW-0406">Ion transport</keyword>
<dbReference type="SMART" id="SM00918">
    <property type="entry name" value="Lig_chan-Glu_bd"/>
    <property type="match status" value="1"/>
</dbReference>
<dbReference type="GO" id="GO:0015276">
    <property type="term" value="F:ligand-gated monoatomic ion channel activity"/>
    <property type="evidence" value="ECO:0007669"/>
    <property type="project" value="InterPro"/>
</dbReference>
<gene>
    <name evidence="14" type="ORF">CAPTEDRAFT_202773</name>
</gene>
<proteinExistence type="predicted"/>
<evidence type="ECO:0000256" key="1">
    <source>
        <dbReference type="ARBA" id="ARBA00004651"/>
    </source>
</evidence>
<comment type="subcellular location">
    <subcellularLocation>
        <location evidence="1">Cell membrane</location>
        <topology evidence="1">Multi-pass membrane protein</topology>
    </subcellularLocation>
</comment>
<keyword evidence="3" id="KW-1003">Cell membrane</keyword>
<dbReference type="OrthoDB" id="6153791at2759"/>
<dbReference type="OMA" id="QSAVCYG"/>